<comment type="caution">
    <text evidence="2">The sequence shown here is derived from an EMBL/GenBank/DDBJ whole genome shotgun (WGS) entry which is preliminary data.</text>
</comment>
<organism evidence="2 5">
    <name type="scientific">Vibrio rotiferianus</name>
    <dbReference type="NCBI Taxonomy" id="190895"/>
    <lineage>
        <taxon>Bacteria</taxon>
        <taxon>Pseudomonadati</taxon>
        <taxon>Pseudomonadota</taxon>
        <taxon>Gammaproteobacteria</taxon>
        <taxon>Vibrionales</taxon>
        <taxon>Vibrionaceae</taxon>
        <taxon>Vibrio</taxon>
    </lineage>
</organism>
<dbReference type="Pfam" id="PF05591">
    <property type="entry name" value="T6SS_VipA"/>
    <property type="match status" value="1"/>
</dbReference>
<dbReference type="PANTHER" id="PTHR35850">
    <property type="entry name" value="CYTOPLASMIC PROTEIN-RELATED"/>
    <property type="match status" value="1"/>
</dbReference>
<dbReference type="Proteomes" id="UP000572072">
    <property type="component" value="Unassembled WGS sequence"/>
</dbReference>
<evidence type="ECO:0000313" key="2">
    <source>
        <dbReference type="EMBL" id="NOH47432.1"/>
    </source>
</evidence>
<dbReference type="NCBIfam" id="TIGR03358">
    <property type="entry name" value="VI_chp_5"/>
    <property type="match status" value="1"/>
</dbReference>
<reference evidence="2 5" key="2">
    <citation type="submission" date="2019-08" db="EMBL/GenBank/DDBJ databases">
        <title>Draft genome sequencing and comparative genomics of hatchery-associated Vibrios.</title>
        <authorList>
            <person name="Kehlet-Delgado H."/>
            <person name="Mueller R.S."/>
        </authorList>
    </citation>
    <scope>NUCLEOTIDE SEQUENCE [LARGE SCALE GENOMIC DNA]</scope>
    <source>
        <strain evidence="2 5">00-78-3</strain>
    </source>
</reference>
<keyword evidence="4" id="KW-1185">Reference proteome</keyword>
<evidence type="ECO:0000313" key="5">
    <source>
        <dbReference type="Proteomes" id="UP000572072"/>
    </source>
</evidence>
<protein>
    <submittedName>
        <fullName evidence="2">Type VI secretion system contractile sheath small subunit</fullName>
    </submittedName>
    <submittedName>
        <fullName evidence="3">Type VI secretion system-associated protein</fullName>
    </submittedName>
</protein>
<gene>
    <name evidence="2" type="primary">tssB</name>
    <name evidence="3" type="ORF">BI375_17025</name>
    <name evidence="2" type="ORF">F0262_05090</name>
</gene>
<dbReference type="AlphaFoldDB" id="A0A2K7SWY9"/>
<sequence length="174" mass="19795">MTSIHSKLSRVRKPRVHITYDVETEGATLKKELPFVVGVMGDFAGQNTSELKPLKDRRFIQIDRDNFDDVLKKMSPSVRFKVANKLANDDSEFAVDLSFNSMQDFEPAAIVNQVDPLRKLMETRNKLRDLMTKVDRSEELENILEDVLNNTDNLTKLAGELKLGEQEPSKEGAE</sequence>
<dbReference type="EMBL" id="VTYN01000004">
    <property type="protein sequence ID" value="NOH47432.1"/>
    <property type="molecule type" value="Genomic_DNA"/>
</dbReference>
<dbReference type="InterPro" id="IPR008312">
    <property type="entry name" value="T6SS_TssB1"/>
</dbReference>
<dbReference type="OrthoDB" id="9789942at2"/>
<dbReference type="RefSeq" id="WP_010452261.1">
    <property type="nucleotide sequence ID" value="NZ_CANMXO010000012.1"/>
</dbReference>
<feature type="coiled-coil region" evidence="1">
    <location>
        <begin position="120"/>
        <end position="157"/>
    </location>
</feature>
<name>A0A2K7SWY9_9VIBR</name>
<dbReference type="EMBL" id="MKFT01000006">
    <property type="protein sequence ID" value="OHY94324.1"/>
    <property type="molecule type" value="Genomic_DNA"/>
</dbReference>
<evidence type="ECO:0000313" key="4">
    <source>
        <dbReference type="Proteomes" id="UP000180133"/>
    </source>
</evidence>
<accession>A0A2K7SWY9</accession>
<dbReference type="Proteomes" id="UP000180133">
    <property type="component" value="Unassembled WGS sequence"/>
</dbReference>
<dbReference type="PANTHER" id="PTHR35850:SF1">
    <property type="entry name" value="TYPE VI SECRETION SYSTEM SHEATH PROTEIN TSSB1"/>
    <property type="match status" value="1"/>
</dbReference>
<dbReference type="PIRSF" id="PIRSF028301">
    <property type="entry name" value="UCP028301"/>
    <property type="match status" value="1"/>
</dbReference>
<keyword evidence="1" id="KW-0175">Coiled coil</keyword>
<evidence type="ECO:0000313" key="3">
    <source>
        <dbReference type="EMBL" id="OHY94324.1"/>
    </source>
</evidence>
<proteinExistence type="predicted"/>
<evidence type="ECO:0000256" key="1">
    <source>
        <dbReference type="SAM" id="Coils"/>
    </source>
</evidence>
<reference evidence="3 4" key="1">
    <citation type="submission" date="2016-09" db="EMBL/GenBank/DDBJ databases">
        <title>Isolation, identification and antibiotic sensitivity analysis of bacterial pathogen from juvenile Hippocampus erectus with tail-rotted disease.</title>
        <authorList>
            <person name="Yang Q."/>
        </authorList>
    </citation>
    <scope>NUCLEOTIDE SEQUENCE [LARGE SCALE GENOMIC DNA]</scope>
    <source>
        <strain evidence="3 4">HM-10</strain>
    </source>
</reference>